<dbReference type="EMBL" id="BAABBP010000007">
    <property type="protein sequence ID" value="GAA3989967.1"/>
    <property type="molecule type" value="Genomic_DNA"/>
</dbReference>
<dbReference type="PROSITE" id="PS51462">
    <property type="entry name" value="NUDIX"/>
    <property type="match status" value="1"/>
</dbReference>
<dbReference type="PANTHER" id="PTHR12992">
    <property type="entry name" value="NUDIX HYDROLASE"/>
    <property type="match status" value="1"/>
</dbReference>
<dbReference type="Pfam" id="PF00293">
    <property type="entry name" value="NUDIX"/>
    <property type="match status" value="1"/>
</dbReference>
<gene>
    <name evidence="8" type="ORF">GCM10022279_11350</name>
</gene>
<evidence type="ECO:0000256" key="2">
    <source>
        <dbReference type="ARBA" id="ARBA00001946"/>
    </source>
</evidence>
<keyword evidence="4" id="KW-0378">Hydrolase</keyword>
<name>A0ABP7QYQ0_9BURK</name>
<comment type="caution">
    <text evidence="8">The sequence shown here is derived from an EMBL/GenBank/DDBJ whole genome shotgun (WGS) entry which is preliminary data.</text>
</comment>
<evidence type="ECO:0000259" key="7">
    <source>
        <dbReference type="PROSITE" id="PS51462"/>
    </source>
</evidence>
<dbReference type="NCBIfam" id="NF007980">
    <property type="entry name" value="PRK10707.1"/>
    <property type="match status" value="1"/>
</dbReference>
<comment type="cofactor">
    <cofactor evidence="2">
        <name>Mg(2+)</name>
        <dbReference type="ChEBI" id="CHEBI:18420"/>
    </cofactor>
</comment>
<dbReference type="InterPro" id="IPR015797">
    <property type="entry name" value="NUDIX_hydrolase-like_dom_sf"/>
</dbReference>
<evidence type="ECO:0000256" key="6">
    <source>
        <dbReference type="ARBA" id="ARBA00023211"/>
    </source>
</evidence>
<keyword evidence="5" id="KW-0460">Magnesium</keyword>
<evidence type="ECO:0000313" key="9">
    <source>
        <dbReference type="Proteomes" id="UP001501627"/>
    </source>
</evidence>
<dbReference type="SUPFAM" id="SSF55811">
    <property type="entry name" value="Nudix"/>
    <property type="match status" value="1"/>
</dbReference>
<dbReference type="CDD" id="cd03426">
    <property type="entry name" value="NUDIX_CoAse_Nudt7"/>
    <property type="match status" value="1"/>
</dbReference>
<proteinExistence type="predicted"/>
<dbReference type="Gene3D" id="3.90.79.10">
    <property type="entry name" value="Nucleoside Triphosphate Pyrophosphohydrolase"/>
    <property type="match status" value="1"/>
</dbReference>
<comment type="cofactor">
    <cofactor evidence="1">
        <name>Mn(2+)</name>
        <dbReference type="ChEBI" id="CHEBI:29035"/>
    </cofactor>
</comment>
<evidence type="ECO:0000313" key="8">
    <source>
        <dbReference type="EMBL" id="GAA3989967.1"/>
    </source>
</evidence>
<dbReference type="InterPro" id="IPR000086">
    <property type="entry name" value="NUDIX_hydrolase_dom"/>
</dbReference>
<protein>
    <submittedName>
        <fullName evidence="8">CoA pyrophosphatase</fullName>
    </submittedName>
</protein>
<dbReference type="RefSeq" id="WP_103045231.1">
    <property type="nucleotide sequence ID" value="NZ_BAABBP010000007.1"/>
</dbReference>
<dbReference type="InterPro" id="IPR045121">
    <property type="entry name" value="CoAse"/>
</dbReference>
<feature type="domain" description="Nudix hydrolase" evidence="7">
    <location>
        <begin position="68"/>
        <end position="203"/>
    </location>
</feature>
<keyword evidence="3" id="KW-0479">Metal-binding</keyword>
<organism evidence="8 9">
    <name type="scientific">Comamonas faecalis</name>
    <dbReference type="NCBI Taxonomy" id="1387849"/>
    <lineage>
        <taxon>Bacteria</taxon>
        <taxon>Pseudomonadati</taxon>
        <taxon>Pseudomonadota</taxon>
        <taxon>Betaproteobacteria</taxon>
        <taxon>Burkholderiales</taxon>
        <taxon>Comamonadaceae</taxon>
        <taxon>Comamonas</taxon>
    </lineage>
</organism>
<reference evidence="9" key="1">
    <citation type="journal article" date="2019" name="Int. J. Syst. Evol. Microbiol.">
        <title>The Global Catalogue of Microorganisms (GCM) 10K type strain sequencing project: providing services to taxonomists for standard genome sequencing and annotation.</title>
        <authorList>
            <consortium name="The Broad Institute Genomics Platform"/>
            <consortium name="The Broad Institute Genome Sequencing Center for Infectious Disease"/>
            <person name="Wu L."/>
            <person name="Ma J."/>
        </authorList>
    </citation>
    <scope>NUCLEOTIDE SEQUENCE [LARGE SCALE GENOMIC DNA]</scope>
    <source>
        <strain evidence="9">JCM 17561</strain>
    </source>
</reference>
<evidence type="ECO:0000256" key="3">
    <source>
        <dbReference type="ARBA" id="ARBA00022723"/>
    </source>
</evidence>
<dbReference type="Proteomes" id="UP001501627">
    <property type="component" value="Unassembled WGS sequence"/>
</dbReference>
<dbReference type="PANTHER" id="PTHR12992:SF11">
    <property type="entry name" value="MITOCHONDRIAL COENZYME A DIPHOSPHATASE NUDT8"/>
    <property type="match status" value="1"/>
</dbReference>
<evidence type="ECO:0000256" key="5">
    <source>
        <dbReference type="ARBA" id="ARBA00022842"/>
    </source>
</evidence>
<keyword evidence="9" id="KW-1185">Reference proteome</keyword>
<evidence type="ECO:0000256" key="4">
    <source>
        <dbReference type="ARBA" id="ARBA00022801"/>
    </source>
</evidence>
<sequence length="237" mass="26299">MPAAPSAISEAPIAPLPPHFDPRRVPVAAIDDHLPAVAADQQTPEALRRRFAMPPHWQPEVVRERLFTQRTPALAAVLVPIVLHARPTVLLTERTQSLSTHSGQIAFPGGRTDPHDRDAVATALREAQEEVGLAPAGVEVLGRLPIYATSTSFIVTPVVALVQPGLVLHPNPDEVADVFEVPLDFLLDPAHHHHHVMQWQGQQREWLSMPYDDGRHTRFIWGATAGMLRNFYRFMRA</sequence>
<accession>A0ABP7QYQ0</accession>
<evidence type="ECO:0000256" key="1">
    <source>
        <dbReference type="ARBA" id="ARBA00001936"/>
    </source>
</evidence>
<keyword evidence="6" id="KW-0464">Manganese</keyword>